<reference evidence="1" key="1">
    <citation type="submission" date="2022-03" db="EMBL/GenBank/DDBJ databases">
        <authorList>
            <person name="Sayadi A."/>
        </authorList>
    </citation>
    <scope>NUCLEOTIDE SEQUENCE</scope>
</reference>
<name>A0A9P0QA83_ACAOB</name>
<comment type="caution">
    <text evidence="1">The sequence shown here is derived from an EMBL/GenBank/DDBJ whole genome shotgun (WGS) entry which is preliminary data.</text>
</comment>
<accession>A0A9P0QA83</accession>
<dbReference type="AlphaFoldDB" id="A0A9P0QA83"/>
<protein>
    <submittedName>
        <fullName evidence="1">Uncharacterized protein</fullName>
    </submittedName>
</protein>
<dbReference type="EMBL" id="CAKOFQ010008341">
    <property type="protein sequence ID" value="CAH2013547.1"/>
    <property type="molecule type" value="Genomic_DNA"/>
</dbReference>
<organism evidence="1 2">
    <name type="scientific">Acanthoscelides obtectus</name>
    <name type="common">Bean weevil</name>
    <name type="synonym">Bruchus obtectus</name>
    <dbReference type="NCBI Taxonomy" id="200917"/>
    <lineage>
        <taxon>Eukaryota</taxon>
        <taxon>Metazoa</taxon>
        <taxon>Ecdysozoa</taxon>
        <taxon>Arthropoda</taxon>
        <taxon>Hexapoda</taxon>
        <taxon>Insecta</taxon>
        <taxon>Pterygota</taxon>
        <taxon>Neoptera</taxon>
        <taxon>Endopterygota</taxon>
        <taxon>Coleoptera</taxon>
        <taxon>Polyphaga</taxon>
        <taxon>Cucujiformia</taxon>
        <taxon>Chrysomeloidea</taxon>
        <taxon>Chrysomelidae</taxon>
        <taxon>Bruchinae</taxon>
        <taxon>Bruchini</taxon>
        <taxon>Acanthoscelides</taxon>
    </lineage>
</organism>
<keyword evidence="2" id="KW-1185">Reference proteome</keyword>
<proteinExistence type="predicted"/>
<sequence>MVSDIKAFIRKIEFREQNLIDFDIRHFSTVNIMVSTKLQFVISPFIKIDTQQLSNCISK</sequence>
<evidence type="ECO:0000313" key="1">
    <source>
        <dbReference type="EMBL" id="CAH2013547.1"/>
    </source>
</evidence>
<evidence type="ECO:0000313" key="2">
    <source>
        <dbReference type="Proteomes" id="UP001152888"/>
    </source>
</evidence>
<gene>
    <name evidence="1" type="ORF">ACAOBT_LOCUS33536</name>
</gene>
<dbReference type="Proteomes" id="UP001152888">
    <property type="component" value="Unassembled WGS sequence"/>
</dbReference>